<dbReference type="AlphaFoldDB" id="A0A0D2NM88"/>
<dbReference type="OrthoDB" id="6247875at2759"/>
<dbReference type="GO" id="GO:0005634">
    <property type="term" value="C:nucleus"/>
    <property type="evidence" value="ECO:0007669"/>
    <property type="project" value="UniProtKB-UniRule"/>
</dbReference>
<dbReference type="GO" id="GO:0003677">
    <property type="term" value="F:DNA binding"/>
    <property type="evidence" value="ECO:0007669"/>
    <property type="project" value="UniProtKB-UniRule"/>
</dbReference>
<gene>
    <name evidence="4" type="ORF">HYPSUDRAFT_832844</name>
</gene>
<protein>
    <recommendedName>
        <fullName evidence="3">HMG box domain-containing protein</fullName>
    </recommendedName>
</protein>
<evidence type="ECO:0000256" key="2">
    <source>
        <dbReference type="SAM" id="MobiDB-lite"/>
    </source>
</evidence>
<accession>A0A0D2NM88</accession>
<evidence type="ECO:0000313" key="5">
    <source>
        <dbReference type="Proteomes" id="UP000054270"/>
    </source>
</evidence>
<keyword evidence="5" id="KW-1185">Reference proteome</keyword>
<reference evidence="5" key="1">
    <citation type="submission" date="2014-04" db="EMBL/GenBank/DDBJ databases">
        <title>Evolutionary Origins and Diversification of the Mycorrhizal Mutualists.</title>
        <authorList>
            <consortium name="DOE Joint Genome Institute"/>
            <consortium name="Mycorrhizal Genomics Consortium"/>
            <person name="Kohler A."/>
            <person name="Kuo A."/>
            <person name="Nagy L.G."/>
            <person name="Floudas D."/>
            <person name="Copeland A."/>
            <person name="Barry K.W."/>
            <person name="Cichocki N."/>
            <person name="Veneault-Fourrey C."/>
            <person name="LaButti K."/>
            <person name="Lindquist E.A."/>
            <person name="Lipzen A."/>
            <person name="Lundell T."/>
            <person name="Morin E."/>
            <person name="Murat C."/>
            <person name="Riley R."/>
            <person name="Ohm R."/>
            <person name="Sun H."/>
            <person name="Tunlid A."/>
            <person name="Henrissat B."/>
            <person name="Grigoriev I.V."/>
            <person name="Hibbett D.S."/>
            <person name="Martin F."/>
        </authorList>
    </citation>
    <scope>NUCLEOTIDE SEQUENCE [LARGE SCALE GENOMIC DNA]</scope>
    <source>
        <strain evidence="5">FD-334 SS-4</strain>
    </source>
</reference>
<feature type="domain" description="HMG box" evidence="3">
    <location>
        <begin position="27"/>
        <end position="98"/>
    </location>
</feature>
<dbReference type="Proteomes" id="UP000054270">
    <property type="component" value="Unassembled WGS sequence"/>
</dbReference>
<feature type="compositionally biased region" description="Basic residues" evidence="2">
    <location>
        <begin position="110"/>
        <end position="121"/>
    </location>
</feature>
<feature type="DNA-binding region" description="HMG box" evidence="1">
    <location>
        <begin position="27"/>
        <end position="98"/>
    </location>
</feature>
<evidence type="ECO:0000313" key="4">
    <source>
        <dbReference type="EMBL" id="KJA19994.1"/>
    </source>
</evidence>
<feature type="compositionally biased region" description="Polar residues" evidence="2">
    <location>
        <begin position="125"/>
        <end position="137"/>
    </location>
</feature>
<evidence type="ECO:0000259" key="3">
    <source>
        <dbReference type="PROSITE" id="PS50118"/>
    </source>
</evidence>
<proteinExistence type="predicted"/>
<evidence type="ECO:0000256" key="1">
    <source>
        <dbReference type="PROSITE-ProRule" id="PRU00267"/>
    </source>
</evidence>
<dbReference type="InterPro" id="IPR036910">
    <property type="entry name" value="HMG_box_dom_sf"/>
</dbReference>
<dbReference type="InterPro" id="IPR009071">
    <property type="entry name" value="HMG_box_dom"/>
</dbReference>
<sequence>MSPTFYIPVPVDVEPFLQAADTDLKEVKRPPNYFMIFRSEVIHNWPSSLGLRPTDITKSSRIIIPAWNALRDSEEGKAWKLFSQRVAEAHKVRFPQYKYKPGARKEAKPTRKAKKQAKQKVHAVSGSNERNSLSSRATIPNDISTWTQGQYISSSQPQMPSHVPDVLHAPLTAANLGNGAFGGGGIVGHSSQPWQQSEESAKSVGLYEGNGYLSEDFAEAHPSLANNFSAAAHEIVGTWLNSEATSTKLDDRLDLVNHGDDLDQNYTDEFWGASAYVYHGTLPSSPTAYTPRLYLPDALEDSTLFAHEQYMNIQHLELPPLNLEPPNFQTDEY</sequence>
<dbReference type="PROSITE" id="PS50118">
    <property type="entry name" value="HMG_BOX_2"/>
    <property type="match status" value="1"/>
</dbReference>
<keyword evidence="1" id="KW-0539">Nucleus</keyword>
<dbReference type="SUPFAM" id="SSF47095">
    <property type="entry name" value="HMG-box"/>
    <property type="match status" value="1"/>
</dbReference>
<feature type="region of interest" description="Disordered" evidence="2">
    <location>
        <begin position="99"/>
        <end position="137"/>
    </location>
</feature>
<name>A0A0D2NM88_HYPSF</name>
<dbReference type="EMBL" id="KN817571">
    <property type="protein sequence ID" value="KJA19994.1"/>
    <property type="molecule type" value="Genomic_DNA"/>
</dbReference>
<keyword evidence="1" id="KW-0238">DNA-binding</keyword>
<organism evidence="4 5">
    <name type="scientific">Hypholoma sublateritium (strain FD-334 SS-4)</name>
    <dbReference type="NCBI Taxonomy" id="945553"/>
    <lineage>
        <taxon>Eukaryota</taxon>
        <taxon>Fungi</taxon>
        <taxon>Dikarya</taxon>
        <taxon>Basidiomycota</taxon>
        <taxon>Agaricomycotina</taxon>
        <taxon>Agaricomycetes</taxon>
        <taxon>Agaricomycetidae</taxon>
        <taxon>Agaricales</taxon>
        <taxon>Agaricineae</taxon>
        <taxon>Strophariaceae</taxon>
        <taxon>Hypholoma</taxon>
    </lineage>
</organism>
<dbReference type="Gene3D" id="1.10.30.10">
    <property type="entry name" value="High mobility group box domain"/>
    <property type="match status" value="1"/>
</dbReference>